<dbReference type="EMBL" id="FNQV01000015">
    <property type="protein sequence ID" value="SEA68437.1"/>
    <property type="molecule type" value="Genomic_DNA"/>
</dbReference>
<name>A0A1H4D722_9ACTO</name>
<reference evidence="2" key="1">
    <citation type="submission" date="2016-10" db="EMBL/GenBank/DDBJ databases">
        <authorList>
            <person name="Varghese N."/>
            <person name="Submissions S."/>
        </authorList>
    </citation>
    <scope>NUCLEOTIDE SEQUENCE [LARGE SCALE GENOMIC DNA]</scope>
    <source>
        <strain evidence="2">KPR-1</strain>
    </source>
</reference>
<evidence type="ECO:0000313" key="2">
    <source>
        <dbReference type="Proteomes" id="UP000199288"/>
    </source>
</evidence>
<dbReference type="InterPro" id="IPR003749">
    <property type="entry name" value="ThiS/MoaD-like"/>
</dbReference>
<dbReference type="Proteomes" id="UP000199288">
    <property type="component" value="Unassembled WGS sequence"/>
</dbReference>
<organism evidence="1 2">
    <name type="scientific">Bowdeniella nasicola</name>
    <dbReference type="NCBI Taxonomy" id="208480"/>
    <lineage>
        <taxon>Bacteria</taxon>
        <taxon>Bacillati</taxon>
        <taxon>Actinomycetota</taxon>
        <taxon>Actinomycetes</taxon>
        <taxon>Actinomycetales</taxon>
        <taxon>Actinomycetaceae</taxon>
        <taxon>Bowdeniella</taxon>
    </lineage>
</organism>
<dbReference type="SUPFAM" id="SSF54285">
    <property type="entry name" value="MoaD/ThiS"/>
    <property type="match status" value="1"/>
</dbReference>
<sequence>MRDLRIRYFAGAAQAAGTHEAVIAVTEGESLADLAARLGLGNDRLAKVLAVSSFVVDGVVTTDRAVLVGTAQAIDVLPPFAGG</sequence>
<gene>
    <name evidence="1" type="ORF">SAMN02910418_02165</name>
</gene>
<dbReference type="InterPro" id="IPR012675">
    <property type="entry name" value="Beta-grasp_dom_sf"/>
</dbReference>
<protein>
    <submittedName>
        <fullName evidence="1">ThiS family protein</fullName>
    </submittedName>
</protein>
<keyword evidence="2" id="KW-1185">Reference proteome</keyword>
<accession>A0A1H4D722</accession>
<proteinExistence type="predicted"/>
<dbReference type="Gene3D" id="3.10.20.30">
    <property type="match status" value="1"/>
</dbReference>
<dbReference type="OrthoDB" id="4331766at2"/>
<dbReference type="AlphaFoldDB" id="A0A1H4D722"/>
<dbReference type="Pfam" id="PF02597">
    <property type="entry name" value="ThiS"/>
    <property type="match status" value="1"/>
</dbReference>
<dbReference type="InterPro" id="IPR016155">
    <property type="entry name" value="Mopterin_synth/thiamin_S_b"/>
</dbReference>
<evidence type="ECO:0000313" key="1">
    <source>
        <dbReference type="EMBL" id="SEA68437.1"/>
    </source>
</evidence>
<dbReference type="RefSeq" id="WP_092565780.1">
    <property type="nucleotide sequence ID" value="NZ_FNQV01000015.1"/>
</dbReference>